<name>A0ABD1XTS7_9MARC</name>
<dbReference type="Proteomes" id="UP001605036">
    <property type="component" value="Unassembled WGS sequence"/>
</dbReference>
<dbReference type="AlphaFoldDB" id="A0ABD1XTS7"/>
<feature type="region of interest" description="Disordered" evidence="1">
    <location>
        <begin position="54"/>
        <end position="87"/>
    </location>
</feature>
<dbReference type="EMBL" id="JBHFFA010000007">
    <property type="protein sequence ID" value="KAL2610933.1"/>
    <property type="molecule type" value="Genomic_DNA"/>
</dbReference>
<feature type="compositionally biased region" description="Basic and acidic residues" evidence="1">
    <location>
        <begin position="65"/>
        <end position="74"/>
    </location>
</feature>
<evidence type="ECO:0000256" key="1">
    <source>
        <dbReference type="SAM" id="MobiDB-lite"/>
    </source>
</evidence>
<accession>A0ABD1XTS7</accession>
<keyword evidence="3" id="KW-1185">Reference proteome</keyword>
<reference evidence="2 3" key="1">
    <citation type="submission" date="2024-09" db="EMBL/GenBank/DDBJ databases">
        <title>Chromosome-scale assembly of Riccia fluitans.</title>
        <authorList>
            <person name="Paukszto L."/>
            <person name="Sawicki J."/>
            <person name="Karawczyk K."/>
            <person name="Piernik-Szablinska J."/>
            <person name="Szczecinska M."/>
            <person name="Mazdziarz M."/>
        </authorList>
    </citation>
    <scope>NUCLEOTIDE SEQUENCE [LARGE SCALE GENOMIC DNA]</scope>
    <source>
        <strain evidence="2">Rf_01</strain>
        <tissue evidence="2">Aerial parts of the thallus</tissue>
    </source>
</reference>
<comment type="caution">
    <text evidence="2">The sequence shown here is derived from an EMBL/GenBank/DDBJ whole genome shotgun (WGS) entry which is preliminary data.</text>
</comment>
<organism evidence="2 3">
    <name type="scientific">Riccia fluitans</name>
    <dbReference type="NCBI Taxonomy" id="41844"/>
    <lineage>
        <taxon>Eukaryota</taxon>
        <taxon>Viridiplantae</taxon>
        <taxon>Streptophyta</taxon>
        <taxon>Embryophyta</taxon>
        <taxon>Marchantiophyta</taxon>
        <taxon>Marchantiopsida</taxon>
        <taxon>Marchantiidae</taxon>
        <taxon>Marchantiales</taxon>
        <taxon>Ricciaceae</taxon>
        <taxon>Riccia</taxon>
    </lineage>
</organism>
<evidence type="ECO:0000313" key="2">
    <source>
        <dbReference type="EMBL" id="KAL2610933.1"/>
    </source>
</evidence>
<sequence length="87" mass="9384">MGEQAGSYKPHARALLMDSLTHGRPDLGADGLFTEACTSLSSEYRSAECRFSALRNSTSPSPQVHSDRSSRPSDDSSPIPMQLPKGF</sequence>
<proteinExistence type="predicted"/>
<feature type="compositionally biased region" description="Polar residues" evidence="1">
    <location>
        <begin position="54"/>
        <end position="64"/>
    </location>
</feature>
<evidence type="ECO:0000313" key="3">
    <source>
        <dbReference type="Proteomes" id="UP001605036"/>
    </source>
</evidence>
<gene>
    <name evidence="2" type="ORF">R1flu_022625</name>
</gene>
<protein>
    <submittedName>
        <fullName evidence="2">Uncharacterized protein</fullName>
    </submittedName>
</protein>